<dbReference type="InterPro" id="IPR018060">
    <property type="entry name" value="HTH_AraC"/>
</dbReference>
<dbReference type="GO" id="GO:0000155">
    <property type="term" value="F:phosphorelay sensor kinase activity"/>
    <property type="evidence" value="ECO:0007669"/>
    <property type="project" value="InterPro"/>
</dbReference>
<dbReference type="SUPFAM" id="SSF52172">
    <property type="entry name" value="CheY-like"/>
    <property type="match status" value="1"/>
</dbReference>
<comment type="catalytic activity">
    <reaction evidence="1">
        <text>ATP + protein L-histidine = ADP + protein N-phospho-L-histidine.</text>
        <dbReference type="EC" id="2.7.13.3"/>
    </reaction>
</comment>
<evidence type="ECO:0000259" key="11">
    <source>
        <dbReference type="PROSITE" id="PS50110"/>
    </source>
</evidence>
<dbReference type="EC" id="2.7.13.3" evidence="2"/>
<dbReference type="InterPro" id="IPR018062">
    <property type="entry name" value="HTH_AraC-typ_CS"/>
</dbReference>
<dbReference type="CDD" id="cd17574">
    <property type="entry name" value="REC_OmpR"/>
    <property type="match status" value="1"/>
</dbReference>
<feature type="modified residue" description="4-aspartylphosphate" evidence="7">
    <location>
        <position position="1114"/>
    </location>
</feature>
<reference evidence="12 14" key="1">
    <citation type="journal article" date="2019" name="Nat. Med.">
        <title>A library of human gut bacterial isolates paired with longitudinal multiomics data enables mechanistic microbiome research.</title>
        <authorList>
            <person name="Poyet M."/>
            <person name="Groussin M."/>
            <person name="Gibbons S.M."/>
            <person name="Avila-Pacheco J."/>
            <person name="Jiang X."/>
            <person name="Kearney S.M."/>
            <person name="Perrotta A.R."/>
            <person name="Berdy B."/>
            <person name="Zhao S."/>
            <person name="Lieberman T.D."/>
            <person name="Swanson P.K."/>
            <person name="Smith M."/>
            <person name="Roesemann S."/>
            <person name="Alexander J.E."/>
            <person name="Rich S.A."/>
            <person name="Livny J."/>
            <person name="Vlamakis H."/>
            <person name="Clish C."/>
            <person name="Bullock K."/>
            <person name="Deik A."/>
            <person name="Scott J."/>
            <person name="Pierce K.A."/>
            <person name="Xavier R.J."/>
            <person name="Alm E.J."/>
        </authorList>
    </citation>
    <scope>NUCLEOTIDE SEQUENCE [LARGE SCALE GENOMIC DNA]</scope>
    <source>
        <strain evidence="12 14">BIOML-A5</strain>
    </source>
</reference>
<keyword evidence="6" id="KW-0804">Transcription</keyword>
<dbReference type="Proteomes" id="UP000462885">
    <property type="component" value="Unassembled WGS sequence"/>
</dbReference>
<organism evidence="12 14">
    <name type="scientific">Phocaeicola vulgatus</name>
    <name type="common">Bacteroides vulgatus</name>
    <dbReference type="NCBI Taxonomy" id="821"/>
    <lineage>
        <taxon>Bacteria</taxon>
        <taxon>Pseudomonadati</taxon>
        <taxon>Bacteroidota</taxon>
        <taxon>Bacteroidia</taxon>
        <taxon>Bacteroidales</taxon>
        <taxon>Bacteroidaceae</taxon>
        <taxon>Phocaeicola</taxon>
    </lineage>
</organism>
<keyword evidence="5" id="KW-0238">DNA-binding</keyword>
<dbReference type="EMBL" id="WCWW01000045">
    <property type="protein sequence ID" value="KAB3853399.1"/>
    <property type="molecule type" value="Genomic_DNA"/>
</dbReference>
<dbReference type="InterPro" id="IPR009057">
    <property type="entry name" value="Homeodomain-like_sf"/>
</dbReference>
<feature type="domain" description="HTH araC/xylS-type" evidence="9">
    <location>
        <begin position="1215"/>
        <end position="1314"/>
    </location>
</feature>
<evidence type="ECO:0000256" key="2">
    <source>
        <dbReference type="ARBA" id="ARBA00012438"/>
    </source>
</evidence>
<dbReference type="Gene3D" id="1.10.10.60">
    <property type="entry name" value="Homeodomain-like"/>
    <property type="match status" value="2"/>
</dbReference>
<dbReference type="CDD" id="cd00082">
    <property type="entry name" value="HisKA"/>
    <property type="match status" value="1"/>
</dbReference>
<dbReference type="Pfam" id="PF07494">
    <property type="entry name" value="Reg_prop"/>
    <property type="match status" value="2"/>
</dbReference>
<evidence type="ECO:0000313" key="14">
    <source>
        <dbReference type="Proteomes" id="UP000441522"/>
    </source>
</evidence>
<dbReference type="InterPro" id="IPR036890">
    <property type="entry name" value="HATPase_C_sf"/>
</dbReference>
<evidence type="ECO:0000256" key="7">
    <source>
        <dbReference type="PROSITE-ProRule" id="PRU00169"/>
    </source>
</evidence>
<dbReference type="PROSITE" id="PS01124">
    <property type="entry name" value="HTH_ARAC_FAMILY_2"/>
    <property type="match status" value="1"/>
</dbReference>
<keyword evidence="8" id="KW-1133">Transmembrane helix</keyword>
<evidence type="ECO:0000313" key="12">
    <source>
        <dbReference type="EMBL" id="KAB3853399.1"/>
    </source>
</evidence>
<dbReference type="PANTHER" id="PTHR43547:SF2">
    <property type="entry name" value="HYBRID SIGNAL TRANSDUCTION HISTIDINE KINASE C"/>
    <property type="match status" value="1"/>
</dbReference>
<evidence type="ECO:0000256" key="1">
    <source>
        <dbReference type="ARBA" id="ARBA00000085"/>
    </source>
</evidence>
<protein>
    <recommendedName>
        <fullName evidence="2">histidine kinase</fullName>
        <ecNumber evidence="2">2.7.13.3</ecNumber>
    </recommendedName>
</protein>
<dbReference type="PANTHER" id="PTHR43547">
    <property type="entry name" value="TWO-COMPONENT HISTIDINE KINASE"/>
    <property type="match status" value="1"/>
</dbReference>
<dbReference type="InterPro" id="IPR015943">
    <property type="entry name" value="WD40/YVTN_repeat-like_dom_sf"/>
</dbReference>
<keyword evidence="8" id="KW-0812">Transmembrane</keyword>
<dbReference type="InterPro" id="IPR005467">
    <property type="entry name" value="His_kinase_dom"/>
</dbReference>
<evidence type="ECO:0000259" key="9">
    <source>
        <dbReference type="PROSITE" id="PS01124"/>
    </source>
</evidence>
<dbReference type="Proteomes" id="UP000441522">
    <property type="component" value="Unassembled WGS sequence"/>
</dbReference>
<dbReference type="SMART" id="SM00387">
    <property type="entry name" value="HATPase_c"/>
    <property type="match status" value="1"/>
</dbReference>
<evidence type="ECO:0000256" key="3">
    <source>
        <dbReference type="ARBA" id="ARBA00022553"/>
    </source>
</evidence>
<evidence type="ECO:0000256" key="4">
    <source>
        <dbReference type="ARBA" id="ARBA00023015"/>
    </source>
</evidence>
<dbReference type="EMBL" id="WCIF01000034">
    <property type="protein sequence ID" value="KAB5433373.1"/>
    <property type="molecule type" value="Genomic_DNA"/>
</dbReference>
<evidence type="ECO:0000256" key="6">
    <source>
        <dbReference type="ARBA" id="ARBA00023163"/>
    </source>
</evidence>
<dbReference type="GO" id="GO:0043565">
    <property type="term" value="F:sequence-specific DNA binding"/>
    <property type="evidence" value="ECO:0007669"/>
    <property type="project" value="InterPro"/>
</dbReference>
<dbReference type="InterPro" id="IPR003661">
    <property type="entry name" value="HisK_dim/P_dom"/>
</dbReference>
<dbReference type="PROSITE" id="PS50110">
    <property type="entry name" value="RESPONSE_REGULATORY"/>
    <property type="match status" value="1"/>
</dbReference>
<gene>
    <name evidence="13" type="ORF">F9Z94_19885</name>
    <name evidence="12" type="ORF">GAS29_16925</name>
</gene>
<dbReference type="InterPro" id="IPR013783">
    <property type="entry name" value="Ig-like_fold"/>
</dbReference>
<reference evidence="13 15" key="2">
    <citation type="submission" date="2019-10" db="EMBL/GenBank/DDBJ databases">
        <title>Genome Sequence and Assembly of iSURF_14.</title>
        <authorList>
            <person name="Wucher B.R."/>
            <person name="Ruoff K.L."/>
            <person name="Price C.E."/>
            <person name="Valls R.R."/>
            <person name="O'Toole G.A."/>
        </authorList>
    </citation>
    <scope>NUCLEOTIDE SEQUENCE [LARGE SCALE GENOMIC DNA]</scope>
    <source>
        <strain evidence="13 15">ANK132K_3B</strain>
    </source>
</reference>
<dbReference type="SMART" id="SM00448">
    <property type="entry name" value="REC"/>
    <property type="match status" value="1"/>
</dbReference>
<name>A0A412LRK1_PHOVU</name>
<dbReference type="Gene3D" id="3.30.565.10">
    <property type="entry name" value="Histidine kinase-like ATPase, C-terminal domain"/>
    <property type="match status" value="1"/>
</dbReference>
<dbReference type="InterPro" id="IPR011110">
    <property type="entry name" value="Reg_prop"/>
</dbReference>
<dbReference type="SUPFAM" id="SSF55874">
    <property type="entry name" value="ATPase domain of HSP90 chaperone/DNA topoisomerase II/histidine kinase"/>
    <property type="match status" value="1"/>
</dbReference>
<dbReference type="PROSITE" id="PS00041">
    <property type="entry name" value="HTH_ARAC_FAMILY_1"/>
    <property type="match status" value="1"/>
</dbReference>
<dbReference type="PROSITE" id="PS50109">
    <property type="entry name" value="HIS_KIN"/>
    <property type="match status" value="1"/>
</dbReference>
<dbReference type="InterPro" id="IPR011006">
    <property type="entry name" value="CheY-like_superfamily"/>
</dbReference>
<dbReference type="SUPFAM" id="SSF63829">
    <property type="entry name" value="Calcium-dependent phosphotriesterase"/>
    <property type="match status" value="2"/>
</dbReference>
<feature type="transmembrane region" description="Helical" evidence="8">
    <location>
        <begin position="765"/>
        <end position="786"/>
    </location>
</feature>
<dbReference type="InterPro" id="IPR003594">
    <property type="entry name" value="HATPase_dom"/>
</dbReference>
<keyword evidence="8" id="KW-0472">Membrane</keyword>
<proteinExistence type="predicted"/>
<accession>A0A412LRK1</accession>
<feature type="domain" description="Response regulatory" evidence="11">
    <location>
        <begin position="1065"/>
        <end position="1181"/>
    </location>
</feature>
<dbReference type="GO" id="GO:0003700">
    <property type="term" value="F:DNA-binding transcription factor activity"/>
    <property type="evidence" value="ECO:0007669"/>
    <property type="project" value="InterPro"/>
</dbReference>
<evidence type="ECO:0000313" key="15">
    <source>
        <dbReference type="Proteomes" id="UP000462885"/>
    </source>
</evidence>
<dbReference type="Pfam" id="PF02518">
    <property type="entry name" value="HATPase_c"/>
    <property type="match status" value="1"/>
</dbReference>
<dbReference type="InterPro" id="IPR001789">
    <property type="entry name" value="Sig_transdc_resp-reg_receiver"/>
</dbReference>
<dbReference type="RefSeq" id="WP_005849323.1">
    <property type="nucleotide sequence ID" value="NZ_CP181423.1"/>
</dbReference>
<evidence type="ECO:0000259" key="10">
    <source>
        <dbReference type="PROSITE" id="PS50109"/>
    </source>
</evidence>
<dbReference type="Gene3D" id="2.60.40.10">
    <property type="entry name" value="Immunoglobulins"/>
    <property type="match status" value="1"/>
</dbReference>
<dbReference type="SUPFAM" id="SSF47384">
    <property type="entry name" value="Homodimeric domain of signal transducing histidine kinase"/>
    <property type="match status" value="1"/>
</dbReference>
<dbReference type="Pfam" id="PF00072">
    <property type="entry name" value="Response_reg"/>
    <property type="match status" value="1"/>
</dbReference>
<evidence type="ECO:0000256" key="8">
    <source>
        <dbReference type="SAM" id="Phobius"/>
    </source>
</evidence>
<dbReference type="Gene3D" id="2.130.10.10">
    <property type="entry name" value="YVTN repeat-like/Quinoprotein amine dehydrogenase"/>
    <property type="match status" value="2"/>
</dbReference>
<evidence type="ECO:0000313" key="13">
    <source>
        <dbReference type="EMBL" id="KAB5433373.1"/>
    </source>
</evidence>
<dbReference type="SUPFAM" id="SSF46689">
    <property type="entry name" value="Homeodomain-like"/>
    <property type="match status" value="1"/>
</dbReference>
<keyword evidence="4" id="KW-0805">Transcription regulation</keyword>
<evidence type="ECO:0000256" key="5">
    <source>
        <dbReference type="ARBA" id="ARBA00023125"/>
    </source>
</evidence>
<dbReference type="Pfam" id="PF12833">
    <property type="entry name" value="HTH_18"/>
    <property type="match status" value="1"/>
</dbReference>
<dbReference type="Gene3D" id="3.40.50.2300">
    <property type="match status" value="1"/>
</dbReference>
<keyword evidence="3 7" id="KW-0597">Phosphoprotein</keyword>
<dbReference type="SMART" id="SM00342">
    <property type="entry name" value="HTH_ARAC"/>
    <property type="match status" value="1"/>
</dbReference>
<comment type="caution">
    <text evidence="12">The sequence shown here is derived from an EMBL/GenBank/DDBJ whole genome shotgun (WGS) entry which is preliminary data.</text>
</comment>
<sequence length="1326" mass="152120">MIEHENVRLRIGWIIGMLYLLTSLLSAQNERYTFTDFTVKDGLSHANVLSIYEDKIGSYWVGTIDGLTRILGNEIKNYSYHYSDSTSILSNHVQFVVEDACGQLWVSTSHGVSKYFSNTDSFVPVFVAGNLLKAFSYQLEGQHILFGGNQAIYSYDCSVGEIKPLLLLQSSFPLSINYFKRVDKNRFLVVDNYKGVFWVDAQTGVVTRFPTIHHKTEYNQAFIDSESHLWLAPYTKGLECYSLEDEGKLLHHYTTDNSLLSHNSVTDVKEFGSQLWIATDGGGINILDRKSGFFQHVTHSSFDEHSISSDFIRVLFEDSFGTKWAGTVHNGLICIHEGYMKHYSSVGNCELKGHGYRSVSSICEDQDGNVWMGIEHSGLSKYDIKEKRFTHFPYAFSGSVMSVVDFDTNHLLISFYGEGIYKCHKTTGALTRFILMNPTVDAQMCKSSIGVRMYRSPDHMIQFYGRQFVRYSLNTHQFEQAYFQQGCHPNSLQIISSDVSRTLVHDNQAIYQINHADFSVHILYSDCRNEIKTVTAYGNMLFFYDGQELKIFDNNRVVSSDLKLPYDKKLDVLFCDENGHLWLVFNEAVICHILHNNETYIFTEYDGFQVNSFSSYAKLNSLDGYLYFGGNDGLLQIDKQWFRKKPVVSQPKLFLLAAFVGNKRLKITFHKERASAILPWNYSSMKFQIQIKEREVFRTKDVKYLISGENFWSEVYSNNNQLVLPTLQPGAYCIQATCLLKDGTWTEPQYLISLTILSPWWKTTWFLLLLSVLAVCIISGVVYFIIHFKKRKALEVIHIEKGKLAEEKVNFLINLSYELKTPLTLVYAPLKKMAFELVDDMQKKSIAKVLIQIENMSQLINSIFDVRQMEMGITQVHITASNLNEWVQQLSEDFRDAFELKGIRLQYEFDSSIHILNYDSDKCKIVLSNFLMNALKYSGASDRVLIKTAFIEEKMAVRVSVIDESTGLKDLNTSKFFASFYQGNHSVKGSGLGLAYSKLLMDLQKGSIGCLENEMGGSTFYFDLPLHLVCEIKNCPQGEYMNRLTEDTYTDLTQSVQNYDFGHYTLLLVDDAVDFLDYVQDFLKPYFRKVYTSTSADSAFKQIKKIHPDIVVSDVIMPGKNGFALCHDIKKDLQICHIPVVLLTATDEKEDQIIGYKLGAEACLTKPFDTLMLLAILRNLLHTREVIKEHIMKVNMMDDMPKQCTFSNTDEELLIKLNCFIQENIDNPQLDIDMLSKHMCLSHSSLYTKVKHLTNYSLNDYLMQLRMKKAKEYLVSTNKKIVEIATLVGFGDCRYFSTVFKKYEGVSPSNFKEQFKQSVKQQQVIE</sequence>
<dbReference type="Gene3D" id="1.10.287.130">
    <property type="match status" value="1"/>
</dbReference>
<feature type="domain" description="Histidine kinase" evidence="10">
    <location>
        <begin position="814"/>
        <end position="1028"/>
    </location>
</feature>
<dbReference type="InterPro" id="IPR036097">
    <property type="entry name" value="HisK_dim/P_sf"/>
</dbReference>